<evidence type="ECO:0000256" key="3">
    <source>
        <dbReference type="ARBA" id="ARBA00004496"/>
    </source>
</evidence>
<dbReference type="FunFam" id="1.10.10.10:FF:000322">
    <property type="entry name" value="Probable disease resistance protein At1g63360"/>
    <property type="match status" value="1"/>
</dbReference>
<dbReference type="Gene3D" id="1.10.10.10">
    <property type="entry name" value="Winged helix-like DNA-binding domain superfamily/Winged helix DNA-binding domain"/>
    <property type="match status" value="1"/>
</dbReference>
<gene>
    <name evidence="17" type="ORF">R3W88_019117</name>
</gene>
<dbReference type="Pfam" id="PF00931">
    <property type="entry name" value="NB-ARC"/>
    <property type="match status" value="1"/>
</dbReference>
<organism evidence="17 18">
    <name type="scientific">Solanum pinnatisectum</name>
    <name type="common">tansyleaf nightshade</name>
    <dbReference type="NCBI Taxonomy" id="50273"/>
    <lineage>
        <taxon>Eukaryota</taxon>
        <taxon>Viridiplantae</taxon>
        <taxon>Streptophyta</taxon>
        <taxon>Embryophyta</taxon>
        <taxon>Tracheophyta</taxon>
        <taxon>Spermatophyta</taxon>
        <taxon>Magnoliopsida</taxon>
        <taxon>eudicotyledons</taxon>
        <taxon>Gunneridae</taxon>
        <taxon>Pentapetalae</taxon>
        <taxon>asterids</taxon>
        <taxon>lamiids</taxon>
        <taxon>Solanales</taxon>
        <taxon>Solanaceae</taxon>
        <taxon>Solanoideae</taxon>
        <taxon>Solaneae</taxon>
        <taxon>Solanum</taxon>
    </lineage>
</organism>
<keyword evidence="12" id="KW-0175">Coiled coil</keyword>
<dbReference type="GO" id="GO:0043531">
    <property type="term" value="F:ADP binding"/>
    <property type="evidence" value="ECO:0007669"/>
    <property type="project" value="InterPro"/>
</dbReference>
<dbReference type="GO" id="GO:0051607">
    <property type="term" value="P:defense response to virus"/>
    <property type="evidence" value="ECO:0007669"/>
    <property type="project" value="UniProtKB-ARBA"/>
</dbReference>
<comment type="subcellular location">
    <subcellularLocation>
        <location evidence="3">Cytoplasm</location>
    </subcellularLocation>
    <subcellularLocation>
        <location evidence="2">Membrane</location>
        <topology evidence="2">Peripheral membrane protein</topology>
    </subcellularLocation>
</comment>
<accession>A0AAV9KLE4</accession>
<dbReference type="GO" id="GO:0005524">
    <property type="term" value="F:ATP binding"/>
    <property type="evidence" value="ECO:0007669"/>
    <property type="project" value="UniProtKB-KW"/>
</dbReference>
<evidence type="ECO:0000256" key="7">
    <source>
        <dbReference type="ARBA" id="ARBA00022667"/>
    </source>
</evidence>
<keyword evidence="7" id="KW-0381">Hypersensitive response</keyword>
<dbReference type="InterPro" id="IPR032675">
    <property type="entry name" value="LRR_dom_sf"/>
</dbReference>
<dbReference type="EMBL" id="JAWPEI010000010">
    <property type="protein sequence ID" value="KAK4713210.1"/>
    <property type="molecule type" value="Genomic_DNA"/>
</dbReference>
<dbReference type="InterPro" id="IPR058922">
    <property type="entry name" value="WHD_DRP"/>
</dbReference>
<keyword evidence="6" id="KW-0433">Leucine-rich repeat</keyword>
<evidence type="ECO:0000256" key="12">
    <source>
        <dbReference type="ARBA" id="ARBA00023054"/>
    </source>
</evidence>
<evidence type="ECO:0000256" key="5">
    <source>
        <dbReference type="ARBA" id="ARBA00022490"/>
    </source>
</evidence>
<dbReference type="InterPro" id="IPR055414">
    <property type="entry name" value="LRR_R13L4/SHOC2-like"/>
</dbReference>
<dbReference type="Gene3D" id="3.80.10.10">
    <property type="entry name" value="Ribonuclease Inhibitor"/>
    <property type="match status" value="1"/>
</dbReference>
<keyword evidence="18" id="KW-1185">Reference proteome</keyword>
<dbReference type="Gene3D" id="1.20.5.4130">
    <property type="match status" value="1"/>
</dbReference>
<dbReference type="PANTHER" id="PTHR23155:SF1152">
    <property type="entry name" value="AAA+ ATPASE DOMAIN-CONTAINING PROTEIN"/>
    <property type="match status" value="1"/>
</dbReference>
<dbReference type="GO" id="GO:0016020">
    <property type="term" value="C:membrane"/>
    <property type="evidence" value="ECO:0007669"/>
    <property type="project" value="UniProtKB-SubCell"/>
</dbReference>
<dbReference type="InterPro" id="IPR002182">
    <property type="entry name" value="NB-ARC"/>
</dbReference>
<dbReference type="PRINTS" id="PR00364">
    <property type="entry name" value="DISEASERSIST"/>
</dbReference>
<dbReference type="Gene3D" id="1.10.8.430">
    <property type="entry name" value="Helical domain of apoptotic protease-activating factors"/>
    <property type="match status" value="1"/>
</dbReference>
<sequence>MAYADVVSLIQTLKQLMQQKPRWIISDTRKMIESLLNSAGYFQNFLEKTYVRRQVFENSEELERVIRIAVNDVENVIELKMHEYNLLEHCSRVGLPRQPLCDDLPPLVEKIDFVKRKMMRFVTNEDLPSRDYLLGHSSSRRVACLNLESVVVGLEDDLMKVMRRLTGPPSGREIVSILGMGGIGKTTLAKKVYHHPEVRNRFDIHIWITISQEYQTRDLLLGILSCIFQLKNEVQNETYRLAVGDEIKESSDDQLMDMIHKKLKYRRYLAIMDDIWSKGIWDLMTRIFPDDSNGSRIILTSRHKEVAEHADPDSNPHEMSLLNSDNSWKLLHDKVFGSQHDVCPPELEKIGKQVAQKCQGLPLALLVVAGHLSKISRTRECWDDVAKTISKIVASEPDKCLGVLAMSYSYLPHHLKACFLSIGVFPEDFVIATERLIQLWVAEGFLRHERLKSMEQVAQECLEDLTSRNLILVRKRRFNGEPITFGVHDLVRDLILKQGEKEKFLKVTRTHDVITRFIDTASKPHVHRYSSHSRISQGGCWNSTSSCLTQTLYLFNGLKHAPRPSKQIPFLARIKLLRVLAILHYTFQDFPLEITKLVHLRYLEFNCHDDLHCSMSELYNLQNLIFGRHSDLPVEIWKMKLLKHLEVKKISSFPVPSSTYTTGSSFKLQNLEVLSDLSISCCSNEMFTGTPNLKRLKLHGAWEECRRDTISQTLNSLFCLTELEILKIICSRKLYPHPLPSKYVLPTSLMRLTLRCTYLPWEDMANIVMLPNLQVLKIKDNGFDGDAWRLSDEEIFDQLKFLLIDRTNLKRWKAGSVNFPKLQCLVLKRCIYLEGVPTDIGEIYTLESIELLNCRTSAAKSVKEIQEEQERMGNDCLSAVSTTNLVRFKQFQMTAC</sequence>
<comment type="caution">
    <text evidence="17">The sequence shown here is derived from an EMBL/GenBank/DDBJ whole genome shotgun (WGS) entry which is preliminary data.</text>
</comment>
<feature type="domain" description="Disease resistance protein winged helix" evidence="15">
    <location>
        <begin position="424"/>
        <end position="495"/>
    </location>
</feature>
<dbReference type="AlphaFoldDB" id="A0AAV9KLE4"/>
<dbReference type="Pfam" id="PF23559">
    <property type="entry name" value="WHD_DRP"/>
    <property type="match status" value="1"/>
</dbReference>
<evidence type="ECO:0000256" key="10">
    <source>
        <dbReference type="ARBA" id="ARBA00022821"/>
    </source>
</evidence>
<comment type="function">
    <text evidence="1">Confers resistance to late blight (Phytophthora infestans) races carrying the avirulence gene Avr1. Resistance proteins guard the plant against pathogens that contain an appropriate avirulence protein via an indirect interaction with this avirulence protein. That triggers a defense system including the hypersensitive response, which restricts the pathogen growth.</text>
</comment>
<evidence type="ECO:0000256" key="8">
    <source>
        <dbReference type="ARBA" id="ARBA00022737"/>
    </source>
</evidence>
<evidence type="ECO:0000259" key="14">
    <source>
        <dbReference type="Pfam" id="PF00931"/>
    </source>
</evidence>
<dbReference type="GO" id="GO:0005737">
    <property type="term" value="C:cytoplasm"/>
    <property type="evidence" value="ECO:0007669"/>
    <property type="project" value="UniProtKB-SubCell"/>
</dbReference>
<evidence type="ECO:0000256" key="2">
    <source>
        <dbReference type="ARBA" id="ARBA00004170"/>
    </source>
</evidence>
<dbReference type="SUPFAM" id="SSF52540">
    <property type="entry name" value="P-loop containing nucleoside triphosphate hydrolases"/>
    <property type="match status" value="1"/>
</dbReference>
<evidence type="ECO:0000256" key="6">
    <source>
        <dbReference type="ARBA" id="ARBA00022614"/>
    </source>
</evidence>
<reference evidence="17 18" key="1">
    <citation type="submission" date="2023-10" db="EMBL/GenBank/DDBJ databases">
        <title>Genome-Wide Identification Analysis in wild type Solanum Pinnatisectum Reveals Some Genes Defensing Phytophthora Infestans.</title>
        <authorList>
            <person name="Sun C."/>
        </authorList>
    </citation>
    <scope>NUCLEOTIDE SEQUENCE [LARGE SCALE GENOMIC DNA]</scope>
    <source>
        <strain evidence="17">LQN</strain>
        <tissue evidence="17">Leaf</tissue>
    </source>
</reference>
<keyword evidence="8" id="KW-0677">Repeat</keyword>
<feature type="domain" description="Disease resistance R13L4/SHOC-2-like LRR" evidence="16">
    <location>
        <begin position="565"/>
        <end position="779"/>
    </location>
</feature>
<dbReference type="InterPro" id="IPR036388">
    <property type="entry name" value="WH-like_DNA-bd_sf"/>
</dbReference>
<keyword evidence="11" id="KW-0067">ATP-binding</keyword>
<dbReference type="Pfam" id="PF23598">
    <property type="entry name" value="LRR_14"/>
    <property type="match status" value="1"/>
</dbReference>
<dbReference type="FunFam" id="3.40.50.300:FF:001091">
    <property type="entry name" value="Probable disease resistance protein At1g61300"/>
    <property type="match status" value="1"/>
</dbReference>
<keyword evidence="5" id="KW-0963">Cytoplasm</keyword>
<name>A0AAV9KLE4_9SOLN</name>
<dbReference type="SUPFAM" id="SSF52058">
    <property type="entry name" value="L domain-like"/>
    <property type="match status" value="1"/>
</dbReference>
<dbReference type="GO" id="GO:0009626">
    <property type="term" value="P:plant-type hypersensitive response"/>
    <property type="evidence" value="ECO:0007669"/>
    <property type="project" value="UniProtKB-KW"/>
</dbReference>
<evidence type="ECO:0000256" key="9">
    <source>
        <dbReference type="ARBA" id="ARBA00022741"/>
    </source>
</evidence>
<keyword evidence="10" id="KW-0611">Plant defense</keyword>
<dbReference type="InterPro" id="IPR027417">
    <property type="entry name" value="P-loop_NTPase"/>
</dbReference>
<keyword evidence="9" id="KW-0547">Nucleotide-binding</keyword>
<dbReference type="InterPro" id="IPR044974">
    <property type="entry name" value="Disease_R_plants"/>
</dbReference>
<evidence type="ECO:0000313" key="17">
    <source>
        <dbReference type="EMBL" id="KAK4713210.1"/>
    </source>
</evidence>
<evidence type="ECO:0000313" key="18">
    <source>
        <dbReference type="Proteomes" id="UP001311915"/>
    </source>
</evidence>
<dbReference type="Gene3D" id="3.40.50.300">
    <property type="entry name" value="P-loop containing nucleotide triphosphate hydrolases"/>
    <property type="match status" value="1"/>
</dbReference>
<comment type="similarity">
    <text evidence="4">Belongs to the disease resistance NB-LRR family.</text>
</comment>
<evidence type="ECO:0000259" key="15">
    <source>
        <dbReference type="Pfam" id="PF23559"/>
    </source>
</evidence>
<keyword evidence="13" id="KW-0472">Membrane</keyword>
<dbReference type="Proteomes" id="UP001311915">
    <property type="component" value="Unassembled WGS sequence"/>
</dbReference>
<evidence type="ECO:0000256" key="13">
    <source>
        <dbReference type="ARBA" id="ARBA00023136"/>
    </source>
</evidence>
<feature type="domain" description="NB-ARC" evidence="14">
    <location>
        <begin position="155"/>
        <end position="338"/>
    </location>
</feature>
<evidence type="ECO:0000256" key="4">
    <source>
        <dbReference type="ARBA" id="ARBA00008894"/>
    </source>
</evidence>
<protein>
    <submittedName>
        <fullName evidence="17">Uncharacterized protein</fullName>
    </submittedName>
</protein>
<evidence type="ECO:0000259" key="16">
    <source>
        <dbReference type="Pfam" id="PF23598"/>
    </source>
</evidence>
<proteinExistence type="inferred from homology"/>
<evidence type="ECO:0000256" key="1">
    <source>
        <dbReference type="ARBA" id="ARBA00002074"/>
    </source>
</evidence>
<evidence type="ECO:0000256" key="11">
    <source>
        <dbReference type="ARBA" id="ARBA00022840"/>
    </source>
</evidence>
<dbReference type="PANTHER" id="PTHR23155">
    <property type="entry name" value="DISEASE RESISTANCE PROTEIN RP"/>
    <property type="match status" value="1"/>
</dbReference>
<dbReference type="InterPro" id="IPR042197">
    <property type="entry name" value="Apaf_helical"/>
</dbReference>